<name>A0AAD7CKY4_9AGAR</name>
<accession>A0AAD7CKY4</accession>
<dbReference type="Proteomes" id="UP001221142">
    <property type="component" value="Unassembled WGS sequence"/>
</dbReference>
<protein>
    <submittedName>
        <fullName evidence="2">Uncharacterized protein</fullName>
    </submittedName>
</protein>
<dbReference type="EMBL" id="JARKIF010000001">
    <property type="protein sequence ID" value="KAJ7651355.1"/>
    <property type="molecule type" value="Genomic_DNA"/>
</dbReference>
<gene>
    <name evidence="2" type="ORF">FB45DRAFT_1051101</name>
</gene>
<evidence type="ECO:0000256" key="1">
    <source>
        <dbReference type="SAM" id="MobiDB-lite"/>
    </source>
</evidence>
<sequence>MASQPQPLTALSARPLHQKLIDELKAIAPLMEIEPTGLKKPELLREIQERMREKPQLAENPLLLPLFAHRTSAKSNGKNSADKAEEDDTESLNVAQAASGANKTLLENKVKTDPPAQFARLENAAGGTQATDGELTSENEESDAAVDGDLEPVPTATAPSSPESERKVPFQDGVETVIKSLDVHLSFYHPNDPRIVPRSVVLDDFPVPPSSKIPRSKPSFIAYDDACSLLRHIVSRDPHSPWLSTTKFIVDAWHYIGHRATDILCRLWCNPAPANGSQPDLILVETDANGTTHQTRAFNTETAEQLNSWLSGFEAQLRQMSDVNYDFVIHVLMMMYAERVVNRVQKKKLGLTEEFWDEAIGS</sequence>
<reference evidence="2" key="1">
    <citation type="submission" date="2023-03" db="EMBL/GenBank/DDBJ databases">
        <title>Massive genome expansion in bonnet fungi (Mycena s.s.) driven by repeated elements and novel gene families across ecological guilds.</title>
        <authorList>
            <consortium name="Lawrence Berkeley National Laboratory"/>
            <person name="Harder C.B."/>
            <person name="Miyauchi S."/>
            <person name="Viragh M."/>
            <person name="Kuo A."/>
            <person name="Thoen E."/>
            <person name="Andreopoulos B."/>
            <person name="Lu D."/>
            <person name="Skrede I."/>
            <person name="Drula E."/>
            <person name="Henrissat B."/>
            <person name="Morin E."/>
            <person name="Kohler A."/>
            <person name="Barry K."/>
            <person name="LaButti K."/>
            <person name="Morin E."/>
            <person name="Salamov A."/>
            <person name="Lipzen A."/>
            <person name="Mereny Z."/>
            <person name="Hegedus B."/>
            <person name="Baldrian P."/>
            <person name="Stursova M."/>
            <person name="Weitz H."/>
            <person name="Taylor A."/>
            <person name="Grigoriev I.V."/>
            <person name="Nagy L.G."/>
            <person name="Martin F."/>
            <person name="Kauserud H."/>
        </authorList>
    </citation>
    <scope>NUCLEOTIDE SEQUENCE</scope>
    <source>
        <strain evidence="2">9284</strain>
    </source>
</reference>
<feature type="compositionally biased region" description="Acidic residues" evidence="1">
    <location>
        <begin position="135"/>
        <end position="150"/>
    </location>
</feature>
<evidence type="ECO:0000313" key="2">
    <source>
        <dbReference type="EMBL" id="KAJ7651355.1"/>
    </source>
</evidence>
<comment type="caution">
    <text evidence="2">The sequence shown here is derived from an EMBL/GenBank/DDBJ whole genome shotgun (WGS) entry which is preliminary data.</text>
</comment>
<organism evidence="2 3">
    <name type="scientific">Roridomyces roridus</name>
    <dbReference type="NCBI Taxonomy" id="1738132"/>
    <lineage>
        <taxon>Eukaryota</taxon>
        <taxon>Fungi</taxon>
        <taxon>Dikarya</taxon>
        <taxon>Basidiomycota</taxon>
        <taxon>Agaricomycotina</taxon>
        <taxon>Agaricomycetes</taxon>
        <taxon>Agaricomycetidae</taxon>
        <taxon>Agaricales</taxon>
        <taxon>Marasmiineae</taxon>
        <taxon>Mycenaceae</taxon>
        <taxon>Roridomyces</taxon>
    </lineage>
</organism>
<feature type="region of interest" description="Disordered" evidence="1">
    <location>
        <begin position="121"/>
        <end position="168"/>
    </location>
</feature>
<dbReference type="AlphaFoldDB" id="A0AAD7CKY4"/>
<keyword evidence="3" id="KW-1185">Reference proteome</keyword>
<proteinExistence type="predicted"/>
<feature type="region of interest" description="Disordered" evidence="1">
    <location>
        <begin position="68"/>
        <end position="93"/>
    </location>
</feature>
<evidence type="ECO:0000313" key="3">
    <source>
        <dbReference type="Proteomes" id="UP001221142"/>
    </source>
</evidence>